<dbReference type="STRING" id="1163406.A0A0L0N2M2"/>
<protein>
    <recommendedName>
        <fullName evidence="4">Protein kinase domain-containing protein</fullName>
    </recommendedName>
</protein>
<dbReference type="Proteomes" id="UP000036947">
    <property type="component" value="Unassembled WGS sequence"/>
</dbReference>
<feature type="compositionally biased region" description="Basic and acidic residues" evidence="1">
    <location>
        <begin position="1"/>
        <end position="11"/>
    </location>
</feature>
<dbReference type="EMBL" id="LFRF01000029">
    <property type="protein sequence ID" value="KND88040.1"/>
    <property type="molecule type" value="Genomic_DNA"/>
</dbReference>
<accession>A0A0L0N2M2</accession>
<proteinExistence type="predicted"/>
<dbReference type="OrthoDB" id="4910718at2759"/>
<feature type="region of interest" description="Disordered" evidence="1">
    <location>
        <begin position="1"/>
        <end position="20"/>
    </location>
</feature>
<evidence type="ECO:0000313" key="3">
    <source>
        <dbReference type="Proteomes" id="UP000036947"/>
    </source>
</evidence>
<evidence type="ECO:0000256" key="1">
    <source>
        <dbReference type="SAM" id="MobiDB-lite"/>
    </source>
</evidence>
<keyword evidence="3" id="KW-1185">Reference proteome</keyword>
<reference evidence="2 3" key="1">
    <citation type="journal article" date="2015" name="BMC Genomics">
        <title>The genome of the truffle-parasite Tolypocladium ophioglossoides and the evolution of antifungal peptaibiotics.</title>
        <authorList>
            <person name="Quandt C.A."/>
            <person name="Bushley K.E."/>
            <person name="Spatafora J.W."/>
        </authorList>
    </citation>
    <scope>NUCLEOTIDE SEQUENCE [LARGE SCALE GENOMIC DNA]</scope>
    <source>
        <strain evidence="2 3">CBS 100239</strain>
    </source>
</reference>
<sequence>MNRASRLREAQRMGPRPDPAWQAAMKVPFLDDSPMSGPPLCTAQNFKLPRLRQCAFEPGSIAWKKMLGGGLDGHTWKVWFGEMGPFVLKIFLDTDPPSFIHYYAAQRECQNIALFQMIEAAIAQAAAKSKPIRIHANPQTQQEALDNLYAFSDEVRLRQSSPESSRTVSITSIPRIRKCYGWLRLSGNVFHALPLELKAPSFKIDKIQRSMSFDREYIALVYEYIEEGRNNEAVVEEVDRFLAIPSHRPSRTERAEY</sequence>
<name>A0A0L0N2M2_TOLOC</name>
<comment type="caution">
    <text evidence="2">The sequence shown here is derived from an EMBL/GenBank/DDBJ whole genome shotgun (WGS) entry which is preliminary data.</text>
</comment>
<evidence type="ECO:0000313" key="2">
    <source>
        <dbReference type="EMBL" id="KND88040.1"/>
    </source>
</evidence>
<gene>
    <name evidence="2" type="ORF">TOPH_07334</name>
</gene>
<evidence type="ECO:0008006" key="4">
    <source>
        <dbReference type="Google" id="ProtNLM"/>
    </source>
</evidence>
<dbReference type="AlphaFoldDB" id="A0A0L0N2M2"/>
<organism evidence="2 3">
    <name type="scientific">Tolypocladium ophioglossoides (strain CBS 100239)</name>
    <name type="common">Snaketongue truffleclub</name>
    <name type="synonym">Elaphocordyceps ophioglossoides</name>
    <dbReference type="NCBI Taxonomy" id="1163406"/>
    <lineage>
        <taxon>Eukaryota</taxon>
        <taxon>Fungi</taxon>
        <taxon>Dikarya</taxon>
        <taxon>Ascomycota</taxon>
        <taxon>Pezizomycotina</taxon>
        <taxon>Sordariomycetes</taxon>
        <taxon>Hypocreomycetidae</taxon>
        <taxon>Hypocreales</taxon>
        <taxon>Ophiocordycipitaceae</taxon>
        <taxon>Tolypocladium</taxon>
    </lineage>
</organism>